<evidence type="ECO:0000259" key="1">
    <source>
        <dbReference type="PROSITE" id="PS50042"/>
    </source>
</evidence>
<dbReference type="SMART" id="SM00100">
    <property type="entry name" value="cNMP"/>
    <property type="match status" value="2"/>
</dbReference>
<dbReference type="SUPFAM" id="SSF51206">
    <property type="entry name" value="cAMP-binding domain-like"/>
    <property type="match status" value="2"/>
</dbReference>
<dbReference type="NCBIfam" id="TIGR03896">
    <property type="entry name" value="cyc_nuc_ocin"/>
    <property type="match status" value="1"/>
</dbReference>
<dbReference type="InterPro" id="IPR000595">
    <property type="entry name" value="cNMP-bd_dom"/>
</dbReference>
<proteinExistence type="predicted"/>
<comment type="caution">
    <text evidence="2">The sequence shown here is derived from an EMBL/GenBank/DDBJ whole genome shotgun (WGS) entry which is preliminary data.</text>
</comment>
<dbReference type="EMBL" id="JBHFNQ010000206">
    <property type="protein sequence ID" value="MFB2880576.1"/>
    <property type="molecule type" value="Genomic_DNA"/>
</dbReference>
<protein>
    <submittedName>
        <fullName evidence="2">Cyclic nucleotide-binding domain-containing protein</fullName>
    </submittedName>
</protein>
<feature type="domain" description="Cyclic nucleotide-binding" evidence="1">
    <location>
        <begin position="160"/>
        <end position="264"/>
    </location>
</feature>
<evidence type="ECO:0000313" key="2">
    <source>
        <dbReference type="EMBL" id="MFB2880576.1"/>
    </source>
</evidence>
<dbReference type="CDD" id="cd00038">
    <property type="entry name" value="CAP_ED"/>
    <property type="match status" value="2"/>
</dbReference>
<dbReference type="PROSITE" id="PS50042">
    <property type="entry name" value="CNMP_BINDING_3"/>
    <property type="match status" value="2"/>
</dbReference>
<dbReference type="InterPro" id="IPR023892">
    <property type="entry name" value="cNMP-bd"/>
</dbReference>
<dbReference type="Gene3D" id="2.60.120.10">
    <property type="entry name" value="Jelly Rolls"/>
    <property type="match status" value="2"/>
</dbReference>
<dbReference type="InterPro" id="IPR014710">
    <property type="entry name" value="RmlC-like_jellyroll"/>
</dbReference>
<reference evidence="2 3" key="1">
    <citation type="submission" date="2024-09" db="EMBL/GenBank/DDBJ databases">
        <title>Floridaenema gen nov. (Aerosakkonemataceae, Aerosakkonematales ord. nov., Cyanobacteria) from benthic tropical and subtropical fresh waters, with the description of four new species.</title>
        <authorList>
            <person name="Moretto J.A."/>
            <person name="Berthold D.E."/>
            <person name="Lefler F.W."/>
            <person name="Huang I.-S."/>
            <person name="Laughinghouse H. IV."/>
        </authorList>
    </citation>
    <scope>NUCLEOTIDE SEQUENCE [LARGE SCALE GENOMIC DNA]</scope>
    <source>
        <strain evidence="2 3">BLCC-F46</strain>
    </source>
</reference>
<organism evidence="2 3">
    <name type="scientific">Floridaenema aerugineum BLCC-F46</name>
    <dbReference type="NCBI Taxonomy" id="3153654"/>
    <lineage>
        <taxon>Bacteria</taxon>
        <taxon>Bacillati</taxon>
        <taxon>Cyanobacteriota</taxon>
        <taxon>Cyanophyceae</taxon>
        <taxon>Oscillatoriophycideae</taxon>
        <taxon>Aerosakkonematales</taxon>
        <taxon>Aerosakkonemataceae</taxon>
        <taxon>Floridanema</taxon>
        <taxon>Floridanema aerugineum</taxon>
    </lineage>
</organism>
<dbReference type="InterPro" id="IPR050397">
    <property type="entry name" value="Env_Response_Regulators"/>
</dbReference>
<dbReference type="Pfam" id="PF00027">
    <property type="entry name" value="cNMP_binding"/>
    <property type="match status" value="2"/>
</dbReference>
<dbReference type="PANTHER" id="PTHR24567:SF68">
    <property type="entry name" value="DNA-BINDING TRANSCRIPTIONAL DUAL REGULATOR CRP"/>
    <property type="match status" value="1"/>
</dbReference>
<feature type="domain" description="Cyclic nucleotide-binding" evidence="1">
    <location>
        <begin position="10"/>
        <end position="131"/>
    </location>
</feature>
<accession>A0ABV4XCR2</accession>
<dbReference type="Proteomes" id="UP001576774">
    <property type="component" value="Unassembled WGS sequence"/>
</dbReference>
<keyword evidence="3" id="KW-1185">Reference proteome</keyword>
<dbReference type="PANTHER" id="PTHR24567">
    <property type="entry name" value="CRP FAMILY TRANSCRIPTIONAL REGULATORY PROTEIN"/>
    <property type="match status" value="1"/>
</dbReference>
<name>A0ABV4XCR2_9CYAN</name>
<sequence>MSPVLTQLENLRVLQPPDLEWITQTGTYQEVSIGTVLIQEGQSSDSIYFILEGTVAILISQHNYDSDQEIARCGKGEVIGEMSFIDDRLPSATVKTVEYCQILALSKRKLQIKIERDPDFAARLYQEFAAILSSRLRNLSKLLAQSKIVPGQALRKVLFLFAILNDNDIDWMVTRGRKENAPAGTVLIQQDQPVEALYFLLQGNLAVIFSMIIDGKSVEKELARRASGEIVGEMSFVESGNASASIKCAENSLILAVSQELLREKFQSDRGFATRFYRAISLVLIDRLREGLVQRGFGQKAYSQDQELLDDIEYEDEIPLDVLEVTLLAGTRFKWMINRLQGN</sequence>
<dbReference type="RefSeq" id="WP_413273587.1">
    <property type="nucleotide sequence ID" value="NZ_JBHFNQ010000206.1"/>
</dbReference>
<dbReference type="InterPro" id="IPR018490">
    <property type="entry name" value="cNMP-bd_dom_sf"/>
</dbReference>
<evidence type="ECO:0000313" key="3">
    <source>
        <dbReference type="Proteomes" id="UP001576774"/>
    </source>
</evidence>
<gene>
    <name evidence="2" type="ORF">ACE1CC_27320</name>
</gene>